<name>A0A5B8U0B6_9ACTN</name>
<gene>
    <name evidence="1" type="ORF">FSW04_01645</name>
</gene>
<organism evidence="1 2">
    <name type="scientific">Baekduia soli</name>
    <dbReference type="NCBI Taxonomy" id="496014"/>
    <lineage>
        <taxon>Bacteria</taxon>
        <taxon>Bacillati</taxon>
        <taxon>Actinomycetota</taxon>
        <taxon>Thermoleophilia</taxon>
        <taxon>Solirubrobacterales</taxon>
        <taxon>Baekduiaceae</taxon>
        <taxon>Baekduia</taxon>
    </lineage>
</organism>
<dbReference type="OrthoDB" id="3608749at2"/>
<reference evidence="1 2" key="1">
    <citation type="journal article" date="2018" name="J. Microbiol.">
        <title>Baekduia soli gen. nov., sp. nov., a novel bacterium isolated from the soil of Baekdu Mountain and proposal of a novel family name, Baekduiaceae fam. nov.</title>
        <authorList>
            <person name="An D.S."/>
            <person name="Siddiqi M.Z."/>
            <person name="Kim K.H."/>
            <person name="Yu H.S."/>
            <person name="Im W.T."/>
        </authorList>
    </citation>
    <scope>NUCLEOTIDE SEQUENCE [LARGE SCALE GENOMIC DNA]</scope>
    <source>
        <strain evidence="1 2">BR7-21</strain>
    </source>
</reference>
<evidence type="ECO:0000313" key="2">
    <source>
        <dbReference type="Proteomes" id="UP000321805"/>
    </source>
</evidence>
<evidence type="ECO:0000313" key="1">
    <source>
        <dbReference type="EMBL" id="QEC46408.1"/>
    </source>
</evidence>
<protein>
    <submittedName>
        <fullName evidence="1">Uncharacterized protein</fullName>
    </submittedName>
</protein>
<proteinExistence type="predicted"/>
<accession>A0A5B8U0B6</accession>
<keyword evidence="2" id="KW-1185">Reference proteome</keyword>
<dbReference type="Proteomes" id="UP000321805">
    <property type="component" value="Chromosome"/>
</dbReference>
<dbReference type="KEGG" id="bsol:FSW04_01645"/>
<dbReference type="AlphaFoldDB" id="A0A5B8U0B6"/>
<dbReference type="RefSeq" id="WP_146915580.1">
    <property type="nucleotide sequence ID" value="NZ_CP042430.1"/>
</dbReference>
<dbReference type="EMBL" id="CP042430">
    <property type="protein sequence ID" value="QEC46408.1"/>
    <property type="molecule type" value="Genomic_DNA"/>
</dbReference>
<sequence length="219" mass="24776">MTDLHRGLARESMFDTGALRMTWDATLDYGFNPISAAYISHRPTYTQRNDMGFGSPFPDLHVKVVSCDEFRADVGKLYDIDWGVPGQSAVMIQPRLVQAMVCLPVGLHSPPTVVAKYIDWHYRRFTTRGRRALTAVADDPRVFPEIAKDMLIDNVAYLAVAGYQKYAEQFPGSSDYDGTDPDQKNYDKIYTRSMQYANYLVRPAVRTFLDASEPTVLVD</sequence>